<sequence>RSLAAIQAKKFPPMDTALARLYASLDPARFKYFVKDGCFHVYKSDISLIPPELLPSDARASAGAVRLAEIDHIVRELLVSRRVPVEEYSINSDGVFALARTGYP</sequence>
<feature type="non-terminal residue" evidence="1">
    <location>
        <position position="1"/>
    </location>
</feature>
<evidence type="ECO:0000313" key="1">
    <source>
        <dbReference type="EMBL" id="JAS83031.1"/>
    </source>
</evidence>
<dbReference type="EMBL" id="GECU01024675">
    <property type="protein sequence ID" value="JAS83031.1"/>
    <property type="molecule type" value="Transcribed_RNA"/>
</dbReference>
<protein>
    <submittedName>
        <fullName evidence="1">Uncharacterized protein</fullName>
    </submittedName>
</protein>
<dbReference type="AlphaFoldDB" id="A0A1B6I7W8"/>
<accession>A0A1B6I7W8</accession>
<organism evidence="1">
    <name type="scientific">Homalodisca liturata</name>
    <dbReference type="NCBI Taxonomy" id="320908"/>
    <lineage>
        <taxon>Eukaryota</taxon>
        <taxon>Metazoa</taxon>
        <taxon>Ecdysozoa</taxon>
        <taxon>Arthropoda</taxon>
        <taxon>Hexapoda</taxon>
        <taxon>Insecta</taxon>
        <taxon>Pterygota</taxon>
        <taxon>Neoptera</taxon>
        <taxon>Paraneoptera</taxon>
        <taxon>Hemiptera</taxon>
        <taxon>Auchenorrhyncha</taxon>
        <taxon>Membracoidea</taxon>
        <taxon>Cicadellidae</taxon>
        <taxon>Cicadellinae</taxon>
        <taxon>Proconiini</taxon>
        <taxon>Homalodisca</taxon>
    </lineage>
</organism>
<name>A0A1B6I7W8_9HEMI</name>
<gene>
    <name evidence="1" type="ORF">g.58151</name>
</gene>
<feature type="non-terminal residue" evidence="1">
    <location>
        <position position="104"/>
    </location>
</feature>
<reference evidence="1" key="1">
    <citation type="submission" date="2015-11" db="EMBL/GenBank/DDBJ databases">
        <title>De novo transcriptome assembly of four potential Pierce s Disease insect vectors from Arizona vineyards.</title>
        <authorList>
            <person name="Tassone E.E."/>
        </authorList>
    </citation>
    <scope>NUCLEOTIDE SEQUENCE</scope>
</reference>
<proteinExistence type="predicted"/>